<dbReference type="PANTHER" id="PTHR43751">
    <property type="entry name" value="SULFATASE"/>
    <property type="match status" value="1"/>
</dbReference>
<gene>
    <name evidence="4" type="ORF">LQ567_19980</name>
</gene>
<evidence type="ECO:0000259" key="3">
    <source>
        <dbReference type="Pfam" id="PF00884"/>
    </source>
</evidence>
<keyword evidence="2" id="KW-0378">Hydrolase</keyword>
<feature type="domain" description="Sulfatase N-terminal" evidence="3">
    <location>
        <begin position="33"/>
        <end position="302"/>
    </location>
</feature>
<evidence type="ECO:0000313" key="4">
    <source>
        <dbReference type="EMBL" id="MCD2425075.1"/>
    </source>
</evidence>
<keyword evidence="5" id="KW-1185">Reference proteome</keyword>
<dbReference type="CDD" id="cd16027">
    <property type="entry name" value="SGSH"/>
    <property type="match status" value="1"/>
</dbReference>
<dbReference type="InterPro" id="IPR017850">
    <property type="entry name" value="Alkaline_phosphatase_core_sf"/>
</dbReference>
<sequence length="503" mass="55996">MLKQWSSLFYFACLLAFTNSCKSTQKEQPASRPNILIVMSDNQSAGHVGVYGDSTVRTPNMDKVAGEGVRFTNAFCSSPSCTPSRAGFLTGQDIWRLGEGADLWSILPTQYPLYTDLLEASGYEIGFQGKGWGPGSFEANGRKRNPGGNPYESFGQFLKQKKQGAPWTYWISSHEPHRPYEVGIGAKSGIDPQKVKVPGYLPDAPDVRTDIADYYHSVEVFDKELGDALALLKQSGELDNTIVVVCSDNGWQMPRGLANLYDFGTHVPLIISWPGKFKKATVTGGLVTLNDLAPTFLQLAGVPVPAEMTAKSLLPVLDNKYSEAAPEREFVVLGRERHAFVRQHGMGYPGRAIRTKQYLYIRNYEPDRWAAGDPPLYGDIDPYMLNYPGPAKFYMIANKDNPAVKNLFELGMGKRPAEELFDITSDPYELHNLAADPAYKNVKEKLAAQMQDYLVKTKDPRATGGDVSVWDKAPYFSDIDKRAHPSPEAIRQFRLDSVYDYLK</sequence>
<comment type="caution">
    <text evidence="4">The sequence shown here is derived from an EMBL/GenBank/DDBJ whole genome shotgun (WGS) entry which is preliminary data.</text>
</comment>
<evidence type="ECO:0000256" key="2">
    <source>
        <dbReference type="ARBA" id="ARBA00022801"/>
    </source>
</evidence>
<dbReference type="PANTHER" id="PTHR43751:SF1">
    <property type="entry name" value="SULFATASE ATSG-RELATED"/>
    <property type="match status" value="1"/>
</dbReference>
<proteinExistence type="inferred from homology"/>
<organism evidence="4 5">
    <name type="scientific">Niabella pedocola</name>
    <dbReference type="NCBI Taxonomy" id="1752077"/>
    <lineage>
        <taxon>Bacteria</taxon>
        <taxon>Pseudomonadati</taxon>
        <taxon>Bacteroidota</taxon>
        <taxon>Chitinophagia</taxon>
        <taxon>Chitinophagales</taxon>
        <taxon>Chitinophagaceae</taxon>
        <taxon>Niabella</taxon>
    </lineage>
</organism>
<dbReference type="Gene3D" id="3.40.720.10">
    <property type="entry name" value="Alkaline Phosphatase, subunit A"/>
    <property type="match status" value="1"/>
</dbReference>
<dbReference type="InterPro" id="IPR000917">
    <property type="entry name" value="Sulfatase_N"/>
</dbReference>
<protein>
    <submittedName>
        <fullName evidence="4">Sulfatase</fullName>
    </submittedName>
</protein>
<evidence type="ECO:0000256" key="1">
    <source>
        <dbReference type="ARBA" id="ARBA00008779"/>
    </source>
</evidence>
<dbReference type="InterPro" id="IPR024607">
    <property type="entry name" value="Sulfatase_CS"/>
</dbReference>
<comment type="similarity">
    <text evidence="1">Belongs to the sulfatase family.</text>
</comment>
<dbReference type="Pfam" id="PF00884">
    <property type="entry name" value="Sulfatase"/>
    <property type="match status" value="1"/>
</dbReference>
<dbReference type="Proteomes" id="UP001199816">
    <property type="component" value="Unassembled WGS sequence"/>
</dbReference>
<dbReference type="RefSeq" id="WP_231007488.1">
    <property type="nucleotide sequence ID" value="NZ_JAJNEC010000006.1"/>
</dbReference>
<dbReference type="InterPro" id="IPR052701">
    <property type="entry name" value="GAG_Ulvan_Degrading_Sulfatases"/>
</dbReference>
<dbReference type="PROSITE" id="PS00523">
    <property type="entry name" value="SULFATASE_1"/>
    <property type="match status" value="1"/>
</dbReference>
<reference evidence="4 5" key="1">
    <citation type="submission" date="2021-11" db="EMBL/GenBank/DDBJ databases">
        <title>Genomic of Niabella pedocola.</title>
        <authorList>
            <person name="Wu T."/>
        </authorList>
    </citation>
    <scope>NUCLEOTIDE SEQUENCE [LARGE SCALE GENOMIC DNA]</scope>
    <source>
        <strain evidence="4 5">JCM 31011</strain>
    </source>
</reference>
<accession>A0ABS8PVI2</accession>
<evidence type="ECO:0000313" key="5">
    <source>
        <dbReference type="Proteomes" id="UP001199816"/>
    </source>
</evidence>
<name>A0ABS8PVI2_9BACT</name>
<dbReference type="EMBL" id="JAJNEC010000006">
    <property type="protein sequence ID" value="MCD2425075.1"/>
    <property type="molecule type" value="Genomic_DNA"/>
</dbReference>
<dbReference type="SUPFAM" id="SSF53649">
    <property type="entry name" value="Alkaline phosphatase-like"/>
    <property type="match status" value="1"/>
</dbReference>